<evidence type="ECO:0000313" key="3">
    <source>
        <dbReference type="Proteomes" id="UP000265715"/>
    </source>
</evidence>
<evidence type="ECO:0000313" key="2">
    <source>
        <dbReference type="EMBL" id="RIH82924.1"/>
    </source>
</evidence>
<feature type="domain" description="Glyoxalase-like" evidence="1">
    <location>
        <begin position="5"/>
        <end position="181"/>
    </location>
</feature>
<dbReference type="AlphaFoldDB" id="A0A399EE62"/>
<sequence length="208" mass="22755">MRAVLDHLVIAAHTLEQGAAYVEGLLGVPLSPGGRHLRMGTHNRLLGLGEGVYLEVIALDPEGADPGRPRWFGLDNPRLQAELRESPRLIHWVARADDLRAAVAAVPELGRVHRMSRGDLEWDITVPDDGALLEGGLVPTLIAWGDTPHPTTRLPDVGCRLRRLWGSHPHPERVRARLGALGLGLELEPSDRTELRAELETPAGLRAF</sequence>
<dbReference type="RefSeq" id="WP_245971618.1">
    <property type="nucleotide sequence ID" value="NZ_QXDL01000105.1"/>
</dbReference>
<comment type="caution">
    <text evidence="2">The sequence shown here is derived from an EMBL/GenBank/DDBJ whole genome shotgun (WGS) entry which is preliminary data.</text>
</comment>
<accession>A0A399EE62</accession>
<proteinExistence type="predicted"/>
<dbReference type="Pfam" id="PF13468">
    <property type="entry name" value="Glyoxalase_3"/>
    <property type="match status" value="1"/>
</dbReference>
<evidence type="ECO:0000259" key="1">
    <source>
        <dbReference type="Pfam" id="PF13468"/>
    </source>
</evidence>
<organism evidence="2 3">
    <name type="scientific">Calidithermus terrae</name>
    <dbReference type="NCBI Taxonomy" id="1408545"/>
    <lineage>
        <taxon>Bacteria</taxon>
        <taxon>Thermotogati</taxon>
        <taxon>Deinococcota</taxon>
        <taxon>Deinococci</taxon>
        <taxon>Thermales</taxon>
        <taxon>Thermaceae</taxon>
        <taxon>Calidithermus</taxon>
    </lineage>
</organism>
<dbReference type="EMBL" id="QXDL01000105">
    <property type="protein sequence ID" value="RIH82924.1"/>
    <property type="molecule type" value="Genomic_DNA"/>
</dbReference>
<dbReference type="Proteomes" id="UP000265715">
    <property type="component" value="Unassembled WGS sequence"/>
</dbReference>
<reference evidence="2 3" key="1">
    <citation type="submission" date="2018-08" db="EMBL/GenBank/DDBJ databases">
        <title>Meiothermus terrae DSM 26712 genome sequencing project.</title>
        <authorList>
            <person name="Da Costa M.S."/>
            <person name="Albuquerque L."/>
            <person name="Raposo P."/>
            <person name="Froufe H.J.C."/>
            <person name="Barroso C.S."/>
            <person name="Egas C."/>
        </authorList>
    </citation>
    <scope>NUCLEOTIDE SEQUENCE [LARGE SCALE GENOMIC DNA]</scope>
    <source>
        <strain evidence="2 3">DSM 26712</strain>
    </source>
</reference>
<gene>
    <name evidence="2" type="ORF">Mterra_02476</name>
</gene>
<dbReference type="InterPro" id="IPR029068">
    <property type="entry name" value="Glyas_Bleomycin-R_OHBP_Dase"/>
</dbReference>
<name>A0A399EE62_9DEIN</name>
<dbReference type="Gene3D" id="3.10.180.10">
    <property type="entry name" value="2,3-Dihydroxybiphenyl 1,2-Dioxygenase, domain 1"/>
    <property type="match status" value="1"/>
</dbReference>
<keyword evidence="3" id="KW-1185">Reference proteome</keyword>
<dbReference type="InterPro" id="IPR025870">
    <property type="entry name" value="Glyoxalase-like_dom"/>
</dbReference>
<protein>
    <submittedName>
        <fullName evidence="2">Glyoxalase-like domain protein</fullName>
    </submittedName>
</protein>